<feature type="chain" id="PRO_5032769157" description="D-alanyl-D-alanine carboxypeptidase-like core domain-containing protein" evidence="1">
    <location>
        <begin position="19"/>
        <end position="335"/>
    </location>
</feature>
<evidence type="ECO:0000259" key="2">
    <source>
        <dbReference type="Pfam" id="PF02557"/>
    </source>
</evidence>
<dbReference type="InterPro" id="IPR052179">
    <property type="entry name" value="DD-CPase-like"/>
</dbReference>
<dbReference type="PANTHER" id="PTHR34385:SF1">
    <property type="entry name" value="PEPTIDOGLYCAN L-ALANYL-D-GLUTAMATE ENDOPEPTIDASE CWLK"/>
    <property type="match status" value="1"/>
</dbReference>
<dbReference type="SUPFAM" id="SSF55166">
    <property type="entry name" value="Hedgehog/DD-peptidase"/>
    <property type="match status" value="1"/>
</dbReference>
<organism evidence="3 4">
    <name type="scientific">Rotaria socialis</name>
    <dbReference type="NCBI Taxonomy" id="392032"/>
    <lineage>
        <taxon>Eukaryota</taxon>
        <taxon>Metazoa</taxon>
        <taxon>Spiralia</taxon>
        <taxon>Gnathifera</taxon>
        <taxon>Rotifera</taxon>
        <taxon>Eurotatoria</taxon>
        <taxon>Bdelloidea</taxon>
        <taxon>Philodinida</taxon>
        <taxon>Philodinidae</taxon>
        <taxon>Rotaria</taxon>
    </lineage>
</organism>
<comment type="caution">
    <text evidence="3">The sequence shown here is derived from an EMBL/GenBank/DDBJ whole genome shotgun (WGS) entry which is preliminary data.</text>
</comment>
<evidence type="ECO:0000313" key="3">
    <source>
        <dbReference type="EMBL" id="CAF3594990.1"/>
    </source>
</evidence>
<reference evidence="3" key="1">
    <citation type="submission" date="2021-02" db="EMBL/GenBank/DDBJ databases">
        <authorList>
            <person name="Nowell W R."/>
        </authorList>
    </citation>
    <scope>NUCLEOTIDE SEQUENCE</scope>
</reference>
<sequence>MILTLTYLLVFGPSFALAQTACTAKNAKGTCIATSSCSGTSVAGLCPGAANIQCCIPKGTACTANGKSGSCIATSSCAGTSVAGLCPGAANIQCCVAAGGTSGSSSGLCGSYVGAAVSSIKGNNNVMYSVVKIRQEHLTNPGIYSSAPTAADNTMTTSTACAFDKMAMLCCCWRSIKGNNNVMYSVVKIRQEHLTNPGIYSSAPTAADNTMTTSTACAFDKMASAAKQAGARVTVTSGFRTVARQEYFWNCYQTKACNNGNLAARPGTSKHGRGVALDLNTNCGSQTGAKPNCGGSSVYQWLKNNGHKYGFKRTVQSEPWHWEYVGASATPSSFT</sequence>
<feature type="signal peptide" evidence="1">
    <location>
        <begin position="1"/>
        <end position="18"/>
    </location>
</feature>
<dbReference type="AlphaFoldDB" id="A0A818MTN6"/>
<evidence type="ECO:0000313" key="4">
    <source>
        <dbReference type="Proteomes" id="UP000663869"/>
    </source>
</evidence>
<keyword evidence="1" id="KW-0732">Signal</keyword>
<dbReference type="PANTHER" id="PTHR34385">
    <property type="entry name" value="D-ALANYL-D-ALANINE CARBOXYPEPTIDASE"/>
    <property type="match status" value="1"/>
</dbReference>
<dbReference type="Proteomes" id="UP000663869">
    <property type="component" value="Unassembled WGS sequence"/>
</dbReference>
<dbReference type="GO" id="GO:0006508">
    <property type="term" value="P:proteolysis"/>
    <property type="evidence" value="ECO:0007669"/>
    <property type="project" value="InterPro"/>
</dbReference>
<dbReference type="CDD" id="cd14814">
    <property type="entry name" value="Peptidase_M15"/>
    <property type="match status" value="1"/>
</dbReference>
<dbReference type="InterPro" id="IPR009045">
    <property type="entry name" value="Zn_M74/Hedgehog-like"/>
</dbReference>
<protein>
    <recommendedName>
        <fullName evidence="2">D-alanyl-D-alanine carboxypeptidase-like core domain-containing protein</fullName>
    </recommendedName>
</protein>
<gene>
    <name evidence="3" type="ORF">FME351_LOCUS21650</name>
</gene>
<dbReference type="InterPro" id="IPR003709">
    <property type="entry name" value="VanY-like_core_dom"/>
</dbReference>
<dbReference type="EMBL" id="CAJNYU010002713">
    <property type="protein sequence ID" value="CAF3594990.1"/>
    <property type="molecule type" value="Genomic_DNA"/>
</dbReference>
<dbReference type="GO" id="GO:0008233">
    <property type="term" value="F:peptidase activity"/>
    <property type="evidence" value="ECO:0007669"/>
    <property type="project" value="InterPro"/>
</dbReference>
<evidence type="ECO:0000256" key="1">
    <source>
        <dbReference type="SAM" id="SignalP"/>
    </source>
</evidence>
<name>A0A818MTN6_9BILA</name>
<proteinExistence type="predicted"/>
<dbReference type="Pfam" id="PF02557">
    <property type="entry name" value="VanY"/>
    <property type="match status" value="1"/>
</dbReference>
<dbReference type="Gene3D" id="3.30.1380.10">
    <property type="match status" value="1"/>
</dbReference>
<accession>A0A818MTN6</accession>
<feature type="domain" description="D-alanyl-D-alanine carboxypeptidase-like core" evidence="2">
    <location>
        <begin position="210"/>
        <end position="326"/>
    </location>
</feature>